<dbReference type="STRING" id="1612308.SAMN05444581_105117"/>
<evidence type="ECO:0000313" key="1">
    <source>
        <dbReference type="EMBL" id="SFK28625.1"/>
    </source>
</evidence>
<dbReference type="AlphaFoldDB" id="A0A1I3Y9Y5"/>
<dbReference type="EMBL" id="FOSN01000005">
    <property type="protein sequence ID" value="SFK28625.1"/>
    <property type="molecule type" value="Genomic_DNA"/>
</dbReference>
<name>A0A1I3Y9Y5_9HYPH</name>
<protein>
    <recommendedName>
        <fullName evidence="3">Transcriptional regulator, AlpA family</fullName>
    </recommendedName>
</protein>
<sequence>MTSHTQSLNSAHSAITAKGTSDSLVPAAVVSAELGVVRRTLARWVDYPNLNFPKPLLIQGRWYFRRVELEAWKLNRARLSVGEHV</sequence>
<keyword evidence="2" id="KW-1185">Reference proteome</keyword>
<accession>A0A1I3Y9Y5</accession>
<gene>
    <name evidence="1" type="ORF">SAMN05444581_105117</name>
</gene>
<dbReference type="Proteomes" id="UP000198755">
    <property type="component" value="Unassembled WGS sequence"/>
</dbReference>
<evidence type="ECO:0008006" key="3">
    <source>
        <dbReference type="Google" id="ProtNLM"/>
    </source>
</evidence>
<evidence type="ECO:0000313" key="2">
    <source>
        <dbReference type="Proteomes" id="UP000198755"/>
    </source>
</evidence>
<organism evidence="1 2">
    <name type="scientific">Methylocapsa palsarum</name>
    <dbReference type="NCBI Taxonomy" id="1612308"/>
    <lineage>
        <taxon>Bacteria</taxon>
        <taxon>Pseudomonadati</taxon>
        <taxon>Pseudomonadota</taxon>
        <taxon>Alphaproteobacteria</taxon>
        <taxon>Hyphomicrobiales</taxon>
        <taxon>Beijerinckiaceae</taxon>
        <taxon>Methylocapsa</taxon>
    </lineage>
</organism>
<reference evidence="1 2" key="1">
    <citation type="submission" date="2016-10" db="EMBL/GenBank/DDBJ databases">
        <authorList>
            <person name="de Groot N.N."/>
        </authorList>
    </citation>
    <scope>NUCLEOTIDE SEQUENCE [LARGE SCALE GENOMIC DNA]</scope>
    <source>
        <strain evidence="1 2">NE2</strain>
    </source>
</reference>
<proteinExistence type="predicted"/>